<dbReference type="AlphaFoldDB" id="A0AAD3T4R9"/>
<dbReference type="Proteomes" id="UP001279734">
    <property type="component" value="Unassembled WGS sequence"/>
</dbReference>
<dbReference type="PANTHER" id="PTHR31808:SF4">
    <property type="entry name" value="LIGASE, PUTATIVE (DUF760)-RELATED"/>
    <property type="match status" value="1"/>
</dbReference>
<dbReference type="InterPro" id="IPR038925">
    <property type="entry name" value="At3g17800-like"/>
</dbReference>
<accession>A0AAD3T4R9</accession>
<dbReference type="EMBL" id="BSYO01000026">
    <property type="protein sequence ID" value="GMH23360.1"/>
    <property type="molecule type" value="Genomic_DNA"/>
</dbReference>
<dbReference type="Pfam" id="PF05542">
    <property type="entry name" value="DUF760"/>
    <property type="match status" value="1"/>
</dbReference>
<keyword evidence="3" id="KW-1185">Reference proteome</keyword>
<dbReference type="PANTHER" id="PTHR31808">
    <property type="entry name" value="EXPRESSED PROTEIN"/>
    <property type="match status" value="1"/>
</dbReference>
<comment type="caution">
    <text evidence="2">The sequence shown here is derived from an EMBL/GenBank/DDBJ whole genome shotgun (WGS) entry which is preliminary data.</text>
</comment>
<evidence type="ECO:0000313" key="3">
    <source>
        <dbReference type="Proteomes" id="UP001279734"/>
    </source>
</evidence>
<proteinExistence type="predicted"/>
<evidence type="ECO:0000313" key="2">
    <source>
        <dbReference type="EMBL" id="GMH23360.1"/>
    </source>
</evidence>
<protein>
    <submittedName>
        <fullName evidence="2">Uncharacterized protein</fullName>
    </submittedName>
</protein>
<feature type="region of interest" description="Disordered" evidence="1">
    <location>
        <begin position="345"/>
        <end position="367"/>
    </location>
</feature>
<dbReference type="InterPro" id="IPR008479">
    <property type="entry name" value="DUF760"/>
</dbReference>
<reference evidence="2" key="1">
    <citation type="submission" date="2023-05" db="EMBL/GenBank/DDBJ databases">
        <title>Nepenthes gracilis genome sequencing.</title>
        <authorList>
            <person name="Fukushima K."/>
        </authorList>
    </citation>
    <scope>NUCLEOTIDE SEQUENCE</scope>
    <source>
        <strain evidence="2">SING2019-196</strain>
    </source>
</reference>
<organism evidence="2 3">
    <name type="scientific">Nepenthes gracilis</name>
    <name type="common">Slender pitcher plant</name>
    <dbReference type="NCBI Taxonomy" id="150966"/>
    <lineage>
        <taxon>Eukaryota</taxon>
        <taxon>Viridiplantae</taxon>
        <taxon>Streptophyta</taxon>
        <taxon>Embryophyta</taxon>
        <taxon>Tracheophyta</taxon>
        <taxon>Spermatophyta</taxon>
        <taxon>Magnoliopsida</taxon>
        <taxon>eudicotyledons</taxon>
        <taxon>Gunneridae</taxon>
        <taxon>Pentapetalae</taxon>
        <taxon>Caryophyllales</taxon>
        <taxon>Nepenthaceae</taxon>
        <taxon>Nepenthes</taxon>
    </lineage>
</organism>
<gene>
    <name evidence="2" type="ORF">Nepgr_025203</name>
</gene>
<name>A0AAD3T4R9_NEPGR</name>
<evidence type="ECO:0000256" key="1">
    <source>
        <dbReference type="SAM" id="MobiDB-lite"/>
    </source>
</evidence>
<sequence>MWILDSLLFNCRWFLHRKAYPESEVMAIQRIFRYVVFDKFEHEFWYNERDIAVLLGGYEFEGSSFLLSASLCPEMETATVLRCPFSVCRSPVISSRSPISLSRGSEFVRFTTYFRWIKQASLASRSITGIGRSMVPLNMSSVVVKASSSSDSEGSTAQFAPLQLESPVGLFLSEILVSHPHLVHAAVDQQLEQLQIDRDAEKQKEVSVSGSDLVLFRRIAEVKANERRKVCEEILYALVVQKFMDADISMIPSLTPSSPTPSRGVDTWPSQNERLEQLHSLEANEMIQDHLAHILGNRLGDSSSVALISKLRVGQVYAASVMYGYFLRRVDQRFQLEKAMKTLPKGIDGRASNPKQAAGGAEKPGVDDAGLMSSRSHPEISFSGSVRSAAIKLSRLQSYVMSLDADTLMRYATIRSNEAVSITEKHTEALFGSPQNVITPQGTVESSKDELIKIGFGGLKSSSWRP</sequence>